<dbReference type="Gene3D" id="2.40.50.140">
    <property type="entry name" value="Nucleic acid-binding proteins"/>
    <property type="match status" value="1"/>
</dbReference>
<dbReference type="GO" id="GO:0006310">
    <property type="term" value="P:DNA recombination"/>
    <property type="evidence" value="ECO:0007669"/>
    <property type="project" value="UniProtKB-UniRule"/>
</dbReference>
<protein>
    <recommendedName>
        <fullName evidence="2 7">DNA repair protein RecO</fullName>
    </recommendedName>
    <alternativeName>
        <fullName evidence="6 7">Recombination protein O</fullName>
    </alternativeName>
</protein>
<dbReference type="InterPro" id="IPR012340">
    <property type="entry name" value="NA-bd_OB-fold"/>
</dbReference>
<comment type="caution">
    <text evidence="9">The sequence shown here is derived from an EMBL/GenBank/DDBJ whole genome shotgun (WGS) entry which is preliminary data.</text>
</comment>
<evidence type="ECO:0000313" key="10">
    <source>
        <dbReference type="Proteomes" id="UP000824209"/>
    </source>
</evidence>
<evidence type="ECO:0000256" key="6">
    <source>
        <dbReference type="ARBA" id="ARBA00033409"/>
    </source>
</evidence>
<dbReference type="InterPro" id="IPR037278">
    <property type="entry name" value="ARFGAP/RecO"/>
</dbReference>
<dbReference type="Pfam" id="PF11967">
    <property type="entry name" value="RecO_N"/>
    <property type="match status" value="1"/>
</dbReference>
<proteinExistence type="inferred from homology"/>
<comment type="function">
    <text evidence="7">Involved in DNA repair and RecF pathway recombination.</text>
</comment>
<dbReference type="GO" id="GO:0043590">
    <property type="term" value="C:bacterial nucleoid"/>
    <property type="evidence" value="ECO:0007669"/>
    <property type="project" value="TreeGrafter"/>
</dbReference>
<dbReference type="InterPro" id="IPR042242">
    <property type="entry name" value="RecO_C"/>
</dbReference>
<dbReference type="GO" id="GO:0006302">
    <property type="term" value="P:double-strand break repair"/>
    <property type="evidence" value="ECO:0007669"/>
    <property type="project" value="TreeGrafter"/>
</dbReference>
<evidence type="ECO:0000256" key="1">
    <source>
        <dbReference type="ARBA" id="ARBA00007452"/>
    </source>
</evidence>
<keyword evidence="4 7" id="KW-0233">DNA recombination</keyword>
<evidence type="ECO:0000259" key="8">
    <source>
        <dbReference type="Pfam" id="PF11967"/>
    </source>
</evidence>
<evidence type="ECO:0000256" key="2">
    <source>
        <dbReference type="ARBA" id="ARBA00021310"/>
    </source>
</evidence>
<organism evidence="9 10">
    <name type="scientific">Candidatus Ruthenibacterium avium</name>
    <dbReference type="NCBI Taxonomy" id="2838751"/>
    <lineage>
        <taxon>Bacteria</taxon>
        <taxon>Bacillati</taxon>
        <taxon>Bacillota</taxon>
        <taxon>Clostridia</taxon>
        <taxon>Eubacteriales</taxon>
        <taxon>Oscillospiraceae</taxon>
        <taxon>Ruthenibacterium</taxon>
    </lineage>
</organism>
<dbReference type="AlphaFoldDB" id="A0A9D2M2T2"/>
<dbReference type="HAMAP" id="MF_00201">
    <property type="entry name" value="RecO"/>
    <property type="match status" value="1"/>
</dbReference>
<keyword evidence="3 7" id="KW-0227">DNA damage</keyword>
<evidence type="ECO:0000256" key="3">
    <source>
        <dbReference type="ARBA" id="ARBA00022763"/>
    </source>
</evidence>
<reference evidence="9" key="1">
    <citation type="journal article" date="2021" name="PeerJ">
        <title>Extensive microbial diversity within the chicken gut microbiome revealed by metagenomics and culture.</title>
        <authorList>
            <person name="Gilroy R."/>
            <person name="Ravi A."/>
            <person name="Getino M."/>
            <person name="Pursley I."/>
            <person name="Horton D.L."/>
            <person name="Alikhan N.F."/>
            <person name="Baker D."/>
            <person name="Gharbi K."/>
            <person name="Hall N."/>
            <person name="Watson M."/>
            <person name="Adriaenssens E.M."/>
            <person name="Foster-Nyarko E."/>
            <person name="Jarju S."/>
            <person name="Secka A."/>
            <person name="Antonio M."/>
            <person name="Oren A."/>
            <person name="Chaudhuri R.R."/>
            <person name="La Ragione R."/>
            <person name="Hildebrand F."/>
            <person name="Pallen M.J."/>
        </authorList>
    </citation>
    <scope>NUCLEOTIDE SEQUENCE</scope>
    <source>
        <strain evidence="9">ChiBcec8-14828</strain>
    </source>
</reference>
<evidence type="ECO:0000256" key="5">
    <source>
        <dbReference type="ARBA" id="ARBA00023204"/>
    </source>
</evidence>
<dbReference type="Proteomes" id="UP000824209">
    <property type="component" value="Unassembled WGS sequence"/>
</dbReference>
<gene>
    <name evidence="7 9" type="primary">recO</name>
    <name evidence="9" type="ORF">H9943_04375</name>
</gene>
<dbReference type="PANTHER" id="PTHR33991:SF1">
    <property type="entry name" value="DNA REPAIR PROTEIN RECO"/>
    <property type="match status" value="1"/>
</dbReference>
<dbReference type="NCBIfam" id="TIGR00613">
    <property type="entry name" value="reco"/>
    <property type="match status" value="1"/>
</dbReference>
<name>A0A9D2M2T2_9FIRM</name>
<dbReference type="InterPro" id="IPR022572">
    <property type="entry name" value="DNA_rep/recomb_RecO_N"/>
</dbReference>
<dbReference type="Pfam" id="PF02565">
    <property type="entry name" value="RecO_C"/>
    <property type="match status" value="1"/>
</dbReference>
<accession>A0A9D2M2T2</accession>
<dbReference type="SUPFAM" id="SSF50249">
    <property type="entry name" value="Nucleic acid-binding proteins"/>
    <property type="match status" value="1"/>
</dbReference>
<reference evidence="9" key="2">
    <citation type="submission" date="2021-04" db="EMBL/GenBank/DDBJ databases">
        <authorList>
            <person name="Gilroy R."/>
        </authorList>
    </citation>
    <scope>NUCLEOTIDE SEQUENCE</scope>
    <source>
        <strain evidence="9">ChiBcec8-14828</strain>
    </source>
</reference>
<dbReference type="PANTHER" id="PTHR33991">
    <property type="entry name" value="DNA REPAIR PROTEIN RECO"/>
    <property type="match status" value="1"/>
</dbReference>
<comment type="similarity">
    <text evidence="1 7">Belongs to the RecO family.</text>
</comment>
<dbReference type="EMBL" id="DWYA01000044">
    <property type="protein sequence ID" value="HJB39614.1"/>
    <property type="molecule type" value="Genomic_DNA"/>
</dbReference>
<dbReference type="InterPro" id="IPR003717">
    <property type="entry name" value="RecO"/>
</dbReference>
<sequence>MQMITTGLVLRATKTGEADRVLSILTPEHGIISAIAKGSLRLKSKLFSATGLFCYSEFELFEGKSMYVVDNASVKELFWGIHQSVEGMALGMYFSEFVSTLSPVGAECAAIFKLLLNTLYFLSKNARPPLLLKAVFELRALSLTGFLPALTACSGCVKYEGGPFFFDVSTGLLYCADCAQQRGFSPNLDAAALRAMRHIMLCGTADVFRFQLAEESTRHLAAVSKSYVLQCLDKPFKTEDFLNTILGTV</sequence>
<feature type="domain" description="DNA replication/recombination mediator RecO N-terminal" evidence="8">
    <location>
        <begin position="1"/>
        <end position="77"/>
    </location>
</feature>
<evidence type="ECO:0000313" key="9">
    <source>
        <dbReference type="EMBL" id="HJB39614.1"/>
    </source>
</evidence>
<evidence type="ECO:0000256" key="7">
    <source>
        <dbReference type="HAMAP-Rule" id="MF_00201"/>
    </source>
</evidence>
<keyword evidence="5 7" id="KW-0234">DNA repair</keyword>
<dbReference type="Gene3D" id="1.20.1440.120">
    <property type="entry name" value="Recombination protein O, C-terminal domain"/>
    <property type="match status" value="1"/>
</dbReference>
<dbReference type="SUPFAM" id="SSF57863">
    <property type="entry name" value="ArfGap/RecO-like zinc finger"/>
    <property type="match status" value="1"/>
</dbReference>
<evidence type="ECO:0000256" key="4">
    <source>
        <dbReference type="ARBA" id="ARBA00023172"/>
    </source>
</evidence>